<dbReference type="PANTHER" id="PTHR47972:SF23">
    <property type="entry name" value="KINESIN MOTOR DOMAIN-CONTAINING PROTEIN"/>
    <property type="match status" value="1"/>
</dbReference>
<gene>
    <name evidence="4" type="ORF">SELMODRAFT_3347</name>
</gene>
<organism evidence="5">
    <name type="scientific">Selaginella moellendorffii</name>
    <name type="common">Spikemoss</name>
    <dbReference type="NCBI Taxonomy" id="88036"/>
    <lineage>
        <taxon>Eukaryota</taxon>
        <taxon>Viridiplantae</taxon>
        <taxon>Streptophyta</taxon>
        <taxon>Embryophyta</taxon>
        <taxon>Tracheophyta</taxon>
        <taxon>Lycopodiopsida</taxon>
        <taxon>Selaginellales</taxon>
        <taxon>Selaginellaceae</taxon>
        <taxon>Selaginella</taxon>
    </lineage>
</organism>
<dbReference type="Proteomes" id="UP000001514">
    <property type="component" value="Unassembled WGS sequence"/>
</dbReference>
<dbReference type="PROSITE" id="PS50067">
    <property type="entry name" value="KINESIN_MOTOR_2"/>
    <property type="match status" value="1"/>
</dbReference>
<dbReference type="KEGG" id="smo:SELMODRAFT_3347"/>
<dbReference type="InterPro" id="IPR036961">
    <property type="entry name" value="Kinesin_motor_dom_sf"/>
</dbReference>
<dbReference type="GO" id="GO:0003777">
    <property type="term" value="F:microtubule motor activity"/>
    <property type="evidence" value="ECO:0007669"/>
    <property type="project" value="InterPro"/>
</dbReference>
<evidence type="ECO:0000259" key="3">
    <source>
        <dbReference type="PROSITE" id="PS50067"/>
    </source>
</evidence>
<dbReference type="OMA" id="HRYTEVE"/>
<proteinExistence type="inferred from homology"/>
<dbReference type="GO" id="GO:0005524">
    <property type="term" value="F:ATP binding"/>
    <property type="evidence" value="ECO:0007669"/>
    <property type="project" value="UniProtKB-UniRule"/>
</dbReference>
<evidence type="ECO:0000313" key="4">
    <source>
        <dbReference type="EMBL" id="EFJ30471.1"/>
    </source>
</evidence>
<keyword evidence="1 2" id="KW-0505">Motor protein</keyword>
<keyword evidence="2" id="KW-0067">ATP-binding</keyword>
<feature type="domain" description="Kinesin motor" evidence="3">
    <location>
        <begin position="2"/>
        <end position="318"/>
    </location>
</feature>
<keyword evidence="5" id="KW-1185">Reference proteome</keyword>
<dbReference type="GO" id="GO:0007018">
    <property type="term" value="P:microtubule-based movement"/>
    <property type="evidence" value="ECO:0007669"/>
    <property type="project" value="InterPro"/>
</dbReference>
<feature type="non-terminal residue" evidence="4">
    <location>
        <position position="320"/>
    </location>
</feature>
<dbReference type="InterPro" id="IPR001752">
    <property type="entry name" value="Kinesin_motor_dom"/>
</dbReference>
<evidence type="ECO:0000256" key="1">
    <source>
        <dbReference type="ARBA" id="ARBA00023175"/>
    </source>
</evidence>
<name>D8RBC0_SELML</name>
<protein>
    <recommendedName>
        <fullName evidence="3">Kinesin motor domain-containing protein</fullName>
    </recommendedName>
</protein>
<dbReference type="Pfam" id="PF00225">
    <property type="entry name" value="Kinesin"/>
    <property type="match status" value="1"/>
</dbReference>
<dbReference type="PANTHER" id="PTHR47972">
    <property type="entry name" value="KINESIN-LIKE PROTEIN KLP-3"/>
    <property type="match status" value="1"/>
</dbReference>
<feature type="binding site" evidence="2">
    <location>
        <begin position="82"/>
        <end position="89"/>
    </location>
    <ligand>
        <name>ATP</name>
        <dbReference type="ChEBI" id="CHEBI:30616"/>
    </ligand>
</feature>
<dbReference type="GO" id="GO:0015630">
    <property type="term" value="C:microtubule cytoskeleton"/>
    <property type="evidence" value="ECO:0000318"/>
    <property type="project" value="GO_Central"/>
</dbReference>
<dbReference type="Gramene" id="EFJ30471">
    <property type="protein sequence ID" value="EFJ30471"/>
    <property type="gene ID" value="SELMODRAFT_3347"/>
</dbReference>
<feature type="non-terminal residue" evidence="4">
    <location>
        <position position="1"/>
    </location>
</feature>
<dbReference type="InParanoid" id="D8RBC0"/>
<dbReference type="GO" id="GO:0008017">
    <property type="term" value="F:microtubule binding"/>
    <property type="evidence" value="ECO:0000318"/>
    <property type="project" value="GO_Central"/>
</dbReference>
<dbReference type="Gene3D" id="3.40.850.10">
    <property type="entry name" value="Kinesin motor domain"/>
    <property type="match status" value="1"/>
</dbReference>
<dbReference type="HOGENOM" id="CLU_001485_2_2_1"/>
<comment type="similarity">
    <text evidence="2">Belongs to the TRAFAC class myosin-kinesin ATPase superfamily. Kinesin family.</text>
</comment>
<dbReference type="AlphaFoldDB" id="D8RBC0"/>
<dbReference type="FunCoup" id="D8RBC0">
    <property type="interactions" value="511"/>
</dbReference>
<dbReference type="STRING" id="88036.D8RBC0"/>
<dbReference type="PRINTS" id="PR00380">
    <property type="entry name" value="KINESINHEAVY"/>
</dbReference>
<evidence type="ECO:0000256" key="2">
    <source>
        <dbReference type="PROSITE-ProRule" id="PRU00283"/>
    </source>
</evidence>
<dbReference type="GO" id="GO:0007017">
    <property type="term" value="P:microtubule-based process"/>
    <property type="evidence" value="ECO:0000318"/>
    <property type="project" value="GO_Central"/>
</dbReference>
<dbReference type="eggNOG" id="KOG0239">
    <property type="taxonomic scope" value="Eukaryota"/>
</dbReference>
<dbReference type="InterPro" id="IPR027640">
    <property type="entry name" value="Kinesin-like_fam"/>
</dbReference>
<reference evidence="4 5" key="1">
    <citation type="journal article" date="2011" name="Science">
        <title>The Selaginella genome identifies genetic changes associated with the evolution of vascular plants.</title>
        <authorList>
            <person name="Banks J.A."/>
            <person name="Nishiyama T."/>
            <person name="Hasebe M."/>
            <person name="Bowman J.L."/>
            <person name="Gribskov M."/>
            <person name="dePamphilis C."/>
            <person name="Albert V.A."/>
            <person name="Aono N."/>
            <person name="Aoyama T."/>
            <person name="Ambrose B.A."/>
            <person name="Ashton N.W."/>
            <person name="Axtell M.J."/>
            <person name="Barker E."/>
            <person name="Barker M.S."/>
            <person name="Bennetzen J.L."/>
            <person name="Bonawitz N.D."/>
            <person name="Chapple C."/>
            <person name="Cheng C."/>
            <person name="Correa L.G."/>
            <person name="Dacre M."/>
            <person name="DeBarry J."/>
            <person name="Dreyer I."/>
            <person name="Elias M."/>
            <person name="Engstrom E.M."/>
            <person name="Estelle M."/>
            <person name="Feng L."/>
            <person name="Finet C."/>
            <person name="Floyd S.K."/>
            <person name="Frommer W.B."/>
            <person name="Fujita T."/>
            <person name="Gramzow L."/>
            <person name="Gutensohn M."/>
            <person name="Harholt J."/>
            <person name="Hattori M."/>
            <person name="Heyl A."/>
            <person name="Hirai T."/>
            <person name="Hiwatashi Y."/>
            <person name="Ishikawa M."/>
            <person name="Iwata M."/>
            <person name="Karol K.G."/>
            <person name="Koehler B."/>
            <person name="Kolukisaoglu U."/>
            <person name="Kubo M."/>
            <person name="Kurata T."/>
            <person name="Lalonde S."/>
            <person name="Li K."/>
            <person name="Li Y."/>
            <person name="Litt A."/>
            <person name="Lyons E."/>
            <person name="Manning G."/>
            <person name="Maruyama T."/>
            <person name="Michael T.P."/>
            <person name="Mikami K."/>
            <person name="Miyazaki S."/>
            <person name="Morinaga S."/>
            <person name="Murata T."/>
            <person name="Mueller-Roeber B."/>
            <person name="Nelson D.R."/>
            <person name="Obara M."/>
            <person name="Oguri Y."/>
            <person name="Olmstead R.G."/>
            <person name="Onodera N."/>
            <person name="Petersen B.L."/>
            <person name="Pils B."/>
            <person name="Prigge M."/>
            <person name="Rensing S.A."/>
            <person name="Riano-Pachon D.M."/>
            <person name="Roberts A.W."/>
            <person name="Sato Y."/>
            <person name="Scheller H.V."/>
            <person name="Schulz B."/>
            <person name="Schulz C."/>
            <person name="Shakirov E.V."/>
            <person name="Shibagaki N."/>
            <person name="Shinohara N."/>
            <person name="Shippen D.E."/>
            <person name="Soerensen I."/>
            <person name="Sotooka R."/>
            <person name="Sugimoto N."/>
            <person name="Sugita M."/>
            <person name="Sumikawa N."/>
            <person name="Tanurdzic M."/>
            <person name="Theissen G."/>
            <person name="Ulvskov P."/>
            <person name="Wakazuki S."/>
            <person name="Weng J.K."/>
            <person name="Willats W.W."/>
            <person name="Wipf D."/>
            <person name="Wolf P.G."/>
            <person name="Yang L."/>
            <person name="Zimmer A.D."/>
            <person name="Zhu Q."/>
            <person name="Mitros T."/>
            <person name="Hellsten U."/>
            <person name="Loque D."/>
            <person name="Otillar R."/>
            <person name="Salamov A."/>
            <person name="Schmutz J."/>
            <person name="Shapiro H."/>
            <person name="Lindquist E."/>
            <person name="Lucas S."/>
            <person name="Rokhsar D."/>
            <person name="Grigoriev I.V."/>
        </authorList>
    </citation>
    <scope>NUCLEOTIDE SEQUENCE [LARGE SCALE GENOMIC DNA]</scope>
</reference>
<dbReference type="EMBL" id="GL377575">
    <property type="protein sequence ID" value="EFJ30471.1"/>
    <property type="molecule type" value="Genomic_DNA"/>
</dbReference>
<evidence type="ECO:0000313" key="5">
    <source>
        <dbReference type="Proteomes" id="UP000001514"/>
    </source>
</evidence>
<accession>D8RBC0</accession>
<keyword evidence="2" id="KW-0547">Nucleotide-binding</keyword>
<sequence length="320" mass="35278">GNIRVFCRVRPLLSSEQQGRVGIVATDVPNQVQVSSSGGKARNYLFDKVFHAASLQDDVFSEVEPIIRSAMDGSNVCIFAYGQTGTGKTFTMEGSQDCPGIVPRTLQQLFFDASLDTTVEYSFKLSMLEVYRGCLRDLLAPRQKQHLCIQMAGSGSTEIENLTEIPIKSASQARYLYRKGVRSRSTCWTTANETSSRSHCLVRINITCNYGKQSHASKLWLVDLGGSERFFKTQAQGQTLEEGKAINASLSALGDVISALQRKQPHIPYSRNSKLTQILRDCLGKDSKALMLVHVSPKEEDLGETTCSLGFASRARAIHL</sequence>
<dbReference type="InterPro" id="IPR027417">
    <property type="entry name" value="P-loop_NTPase"/>
</dbReference>
<dbReference type="SUPFAM" id="SSF52540">
    <property type="entry name" value="P-loop containing nucleoside triphosphate hydrolases"/>
    <property type="match status" value="1"/>
</dbReference>
<dbReference type="SMART" id="SM00129">
    <property type="entry name" value="KISc"/>
    <property type="match status" value="1"/>
</dbReference>